<dbReference type="Proteomes" id="UP000277582">
    <property type="component" value="Unassembled WGS sequence"/>
</dbReference>
<dbReference type="RefSeq" id="WP_125671733.1">
    <property type="nucleotide sequence ID" value="NZ_RCOS01000109.1"/>
</dbReference>
<accession>A0A429GIX4</accession>
<protein>
    <submittedName>
        <fullName evidence="2">Uncharacterized protein</fullName>
    </submittedName>
</protein>
<evidence type="ECO:0000313" key="5">
    <source>
        <dbReference type="Proteomes" id="UP000316217"/>
    </source>
</evidence>
<sequence>MNKLALISLLLLLLSSIVSWFTLEGQTSESEGYVKMEVNPSSLLWWTTHDQKSSLSRGYSIIDWMSRNGMLPASSRQKIGISKSFFLLSSIAHFGGLLMMLWGGIVSSKSRLQISTVLIFLGMLFFVLGIAVMDIPMTNEIVVNESTWVRWSPSVGIYIEFTAGLLSAIALLILIITGPRRHPLYRIMRRR</sequence>
<name>A0A429GIX4_9CREN</name>
<keyword evidence="4" id="KW-1185">Reference proteome</keyword>
<reference evidence="2 4" key="1">
    <citation type="submission" date="2018-10" db="EMBL/GenBank/DDBJ databases">
        <title>Co-occurring genomic capacity for anaerobic methane metabolism and dissimilatory sulfite reduction discovered in the Korarchaeota.</title>
        <authorList>
            <person name="Mckay L.J."/>
            <person name="Dlakic M."/>
            <person name="Fields M.W."/>
            <person name="Delmont T.O."/>
            <person name="Eren A.M."/>
            <person name="Jay Z.J."/>
            <person name="Klingelsmith K.B."/>
            <person name="Rusch D.B."/>
            <person name="Inskeep W.P."/>
        </authorList>
    </citation>
    <scope>NUCLEOTIDE SEQUENCE [LARGE SCALE GENOMIC DNA]</scope>
    <source>
        <strain evidence="2 4">MDKW</strain>
    </source>
</reference>
<dbReference type="EMBL" id="RCOS01000109">
    <property type="protein sequence ID" value="RSN73811.1"/>
    <property type="molecule type" value="Genomic_DNA"/>
</dbReference>
<feature type="transmembrane region" description="Helical" evidence="1">
    <location>
        <begin position="85"/>
        <end position="105"/>
    </location>
</feature>
<feature type="transmembrane region" description="Helical" evidence="1">
    <location>
        <begin position="155"/>
        <end position="176"/>
    </location>
</feature>
<gene>
    <name evidence="2" type="ORF">D6D85_09405</name>
    <name evidence="3" type="ORF">EF810_02100</name>
</gene>
<evidence type="ECO:0000313" key="4">
    <source>
        <dbReference type="Proteomes" id="UP000277582"/>
    </source>
</evidence>
<proteinExistence type="predicted"/>
<organism evidence="2 4">
    <name type="scientific">Candidatus Methanodesulfokora washburnensis</name>
    <dbReference type="NCBI Taxonomy" id="2478471"/>
    <lineage>
        <taxon>Archaea</taxon>
        <taxon>Thermoproteota</taxon>
        <taxon>Candidatus Korarchaeia</taxon>
        <taxon>Candidatus Korarchaeia incertae sedis</taxon>
        <taxon>Candidatus Methanodesulfokora</taxon>
    </lineage>
</organism>
<comment type="caution">
    <text evidence="2">The sequence shown here is derived from an EMBL/GenBank/DDBJ whole genome shotgun (WGS) entry which is preliminary data.</text>
</comment>
<evidence type="ECO:0000256" key="1">
    <source>
        <dbReference type="SAM" id="Phobius"/>
    </source>
</evidence>
<keyword evidence="1" id="KW-1133">Transmembrane helix</keyword>
<dbReference type="EMBL" id="RXII01000038">
    <property type="protein sequence ID" value="RZN62712.1"/>
    <property type="molecule type" value="Genomic_DNA"/>
</dbReference>
<evidence type="ECO:0000313" key="3">
    <source>
        <dbReference type="EMBL" id="RZN62712.1"/>
    </source>
</evidence>
<keyword evidence="1" id="KW-0812">Transmembrane</keyword>
<reference evidence="3 5" key="2">
    <citation type="journal article" date="2019" name="Nat. Microbiol.">
        <title>Wide diversity of methane and short-chain alkane metabolisms in uncultured archaea.</title>
        <authorList>
            <person name="Borrel G."/>
            <person name="Adam P.S."/>
            <person name="McKay L.J."/>
            <person name="Chen L.X."/>
            <person name="Sierra-Garcia I.N."/>
            <person name="Sieber C.M."/>
            <person name="Letourneur Q."/>
            <person name="Ghozlane A."/>
            <person name="Andersen G.L."/>
            <person name="Li W.J."/>
            <person name="Hallam S.J."/>
            <person name="Muyzer G."/>
            <person name="de Oliveira V.M."/>
            <person name="Inskeep W.P."/>
            <person name="Banfield J.F."/>
            <person name="Gribaldo S."/>
        </authorList>
    </citation>
    <scope>NUCLEOTIDE SEQUENCE [LARGE SCALE GENOMIC DNA]</scope>
    <source>
        <strain evidence="3">NM4</strain>
    </source>
</reference>
<feature type="transmembrane region" description="Helical" evidence="1">
    <location>
        <begin position="117"/>
        <end position="135"/>
    </location>
</feature>
<keyword evidence="1" id="KW-0472">Membrane</keyword>
<evidence type="ECO:0000313" key="2">
    <source>
        <dbReference type="EMBL" id="RSN73811.1"/>
    </source>
</evidence>
<dbReference type="Proteomes" id="UP000316217">
    <property type="component" value="Unassembled WGS sequence"/>
</dbReference>
<dbReference type="AlphaFoldDB" id="A0A429GIX4"/>